<dbReference type="GO" id="GO:0004519">
    <property type="term" value="F:endonuclease activity"/>
    <property type="evidence" value="ECO:0007669"/>
    <property type="project" value="UniProtKB-KW"/>
</dbReference>
<dbReference type="RefSeq" id="WP_149279889.1">
    <property type="nucleotide sequence ID" value="NZ_CP043506.1"/>
</dbReference>
<protein>
    <submittedName>
        <fullName evidence="5">Restriction endonuclease subunit S</fullName>
    </submittedName>
</protein>
<reference evidence="5 6" key="1">
    <citation type="submission" date="2019-09" db="EMBL/GenBank/DDBJ databases">
        <title>Genome sequencing of strain KACC 21233.</title>
        <authorList>
            <person name="Heo J."/>
            <person name="Kim S.-J."/>
            <person name="Kim J.-S."/>
            <person name="Hong S.-B."/>
            <person name="Kwon S.-W."/>
        </authorList>
    </citation>
    <scope>NUCLEOTIDE SEQUENCE [LARGE SCALE GENOMIC DNA]</scope>
    <source>
        <strain evidence="5 6">KACC 21233</strain>
    </source>
</reference>
<keyword evidence="3" id="KW-0238">DNA-binding</keyword>
<evidence type="ECO:0000313" key="6">
    <source>
        <dbReference type="Proteomes" id="UP000324536"/>
    </source>
</evidence>
<dbReference type="EMBL" id="CP043506">
    <property type="protein sequence ID" value="QEO18227.1"/>
    <property type="molecule type" value="Genomic_DNA"/>
</dbReference>
<name>A0A5C1YT87_9PROT</name>
<dbReference type="InterPro" id="IPR000055">
    <property type="entry name" value="Restrct_endonuc_typeI_TRD"/>
</dbReference>
<dbReference type="InterPro" id="IPR044946">
    <property type="entry name" value="Restrct_endonuc_typeI_TRD_sf"/>
</dbReference>
<evidence type="ECO:0000256" key="1">
    <source>
        <dbReference type="ARBA" id="ARBA00010923"/>
    </source>
</evidence>
<dbReference type="GO" id="GO:0003677">
    <property type="term" value="F:DNA binding"/>
    <property type="evidence" value="ECO:0007669"/>
    <property type="project" value="UniProtKB-KW"/>
</dbReference>
<dbReference type="PANTHER" id="PTHR30408:SF12">
    <property type="entry name" value="TYPE I RESTRICTION ENZYME MJAVIII SPECIFICITY SUBUNIT"/>
    <property type="match status" value="1"/>
</dbReference>
<dbReference type="REBASE" id="333054">
    <property type="entry name" value="S.Asp21233II"/>
</dbReference>
<dbReference type="OrthoDB" id="512700at2"/>
<organism evidence="5 6">
    <name type="scientific">Acetobacter vaccinii</name>
    <dbReference type="NCBI Taxonomy" id="2592655"/>
    <lineage>
        <taxon>Bacteria</taxon>
        <taxon>Pseudomonadati</taxon>
        <taxon>Pseudomonadota</taxon>
        <taxon>Alphaproteobacteria</taxon>
        <taxon>Acetobacterales</taxon>
        <taxon>Acetobacteraceae</taxon>
        <taxon>Acetobacter</taxon>
    </lineage>
</organism>
<dbReference type="PANTHER" id="PTHR30408">
    <property type="entry name" value="TYPE-1 RESTRICTION ENZYME ECOKI SPECIFICITY PROTEIN"/>
    <property type="match status" value="1"/>
</dbReference>
<dbReference type="Pfam" id="PF01420">
    <property type="entry name" value="Methylase_S"/>
    <property type="match status" value="1"/>
</dbReference>
<dbReference type="InterPro" id="IPR052021">
    <property type="entry name" value="Type-I_RS_S_subunit"/>
</dbReference>
<dbReference type="Proteomes" id="UP000324536">
    <property type="component" value="Chromosome"/>
</dbReference>
<comment type="similarity">
    <text evidence="1">Belongs to the type-I restriction system S methylase family.</text>
</comment>
<feature type="domain" description="Type I restriction modification DNA specificity" evidence="4">
    <location>
        <begin position="246"/>
        <end position="341"/>
    </location>
</feature>
<dbReference type="SUPFAM" id="SSF116734">
    <property type="entry name" value="DNA methylase specificity domain"/>
    <property type="match status" value="2"/>
</dbReference>
<evidence type="ECO:0000256" key="2">
    <source>
        <dbReference type="ARBA" id="ARBA00022747"/>
    </source>
</evidence>
<proteinExistence type="inferred from homology"/>
<keyword evidence="2" id="KW-0680">Restriction system</keyword>
<sequence>MSVLQVCLGDLIEPAKTRKAGSTNYPLLSMTMAGGLVDPTTKFKKRVASEDTSGYKVVERGQLVVGFPIDEGVLSFQQLHDEAIVSPAYGIWEIRSGASVDPMYLENFLKSPQAIAYYLGKLRSTTARRRSLDRGSFLALPVPLPPLEEQKRIAGILNQAAELYRLRTRALDKLNTLGQAIFHEIFGSGSFERVALAEVIEARSSLADPILPENAQLPHVGPEHIRQGGAEIEWDRVVSCAQDGVTSGKYRFEPNDIIYSKIRPYLNKVAIADRVGMCSADMYALVANSDVVKNSYLHFILGSSDFLSYAASVSGRANIPKINRKQLMAYEIPVAPLEMQAEFEGKISSIRGQAAKLSKSLSTGKKLFASLQHRAFRGEL</sequence>
<evidence type="ECO:0000259" key="4">
    <source>
        <dbReference type="Pfam" id="PF01420"/>
    </source>
</evidence>
<accession>A0A5C1YT87</accession>
<keyword evidence="5" id="KW-0378">Hydrolase</keyword>
<gene>
    <name evidence="5" type="ORF">FLP30_11270</name>
</gene>
<dbReference type="KEGG" id="acek:FLP30_11270"/>
<keyword evidence="5" id="KW-0255">Endonuclease</keyword>
<dbReference type="GO" id="GO:0009307">
    <property type="term" value="P:DNA restriction-modification system"/>
    <property type="evidence" value="ECO:0007669"/>
    <property type="project" value="UniProtKB-KW"/>
</dbReference>
<evidence type="ECO:0000256" key="3">
    <source>
        <dbReference type="ARBA" id="ARBA00023125"/>
    </source>
</evidence>
<keyword evidence="5" id="KW-0540">Nuclease</keyword>
<evidence type="ECO:0000313" key="5">
    <source>
        <dbReference type="EMBL" id="QEO18227.1"/>
    </source>
</evidence>
<keyword evidence="6" id="KW-1185">Reference proteome</keyword>
<dbReference type="AlphaFoldDB" id="A0A5C1YT87"/>
<dbReference type="Gene3D" id="3.90.220.20">
    <property type="entry name" value="DNA methylase specificity domains"/>
    <property type="match status" value="2"/>
</dbReference>